<sequence>MVLSRGDEYPIHQTPEPVAYSGTDRNFYDRYFFNGYAPDGIEFFALAFGVYPHLDVADAHFCVIRDGVQHCIHASRELGMERMELSVGPINIEIIEPLHKIRVSVAETDGISAQFEFSGRAFPIEEPRFTHRIGPRTFMDYTRMTQNGGYTGEITVDGDTRRLADGTLGTRDRSWGVRPVGARDTQPMPGVPAPTFFWQWTPINLPSGSVFWHKNAHPDGTNWNSRAAWVPLGGGIDDVVEGEGRLTSTLKSGSRWPSSAQLQLNVPGAPDSIQLTPQSRFQMRGLGYTSPDWGHGQHQGPLKVAREDIGLEELNPLQPENLHVQMICNAAASNGETGIGILEQLILGPYAPLGLKEYFDGGS</sequence>
<evidence type="ECO:0000313" key="3">
    <source>
        <dbReference type="Proteomes" id="UP000561181"/>
    </source>
</evidence>
<feature type="compositionally biased region" description="Basic and acidic residues" evidence="1">
    <location>
        <begin position="166"/>
        <end position="175"/>
    </location>
</feature>
<gene>
    <name evidence="2" type="ORF">HKD42_04670</name>
</gene>
<proteinExistence type="predicted"/>
<protein>
    <submittedName>
        <fullName evidence="2">Uncharacterized protein</fullName>
    </submittedName>
</protein>
<dbReference type="RefSeq" id="WP_170010751.1">
    <property type="nucleotide sequence ID" value="NZ_JABCRE010000002.1"/>
</dbReference>
<organism evidence="2 3">
    <name type="scientific">Pontixanthobacter rizhaonensis</name>
    <dbReference type="NCBI Taxonomy" id="2730337"/>
    <lineage>
        <taxon>Bacteria</taxon>
        <taxon>Pseudomonadati</taxon>
        <taxon>Pseudomonadota</taxon>
        <taxon>Alphaproteobacteria</taxon>
        <taxon>Sphingomonadales</taxon>
        <taxon>Erythrobacteraceae</taxon>
        <taxon>Pontixanthobacter</taxon>
    </lineage>
</organism>
<dbReference type="SUPFAM" id="SSF159245">
    <property type="entry name" value="AttH-like"/>
    <property type="match status" value="1"/>
</dbReference>
<comment type="caution">
    <text evidence="2">The sequence shown here is derived from an EMBL/GenBank/DDBJ whole genome shotgun (WGS) entry which is preliminary data.</text>
</comment>
<name>A0A848QMF2_9SPHN</name>
<evidence type="ECO:0000256" key="1">
    <source>
        <dbReference type="SAM" id="MobiDB-lite"/>
    </source>
</evidence>
<accession>A0A848QMF2</accession>
<reference evidence="2 3" key="1">
    <citation type="submission" date="2020-04" db="EMBL/GenBank/DDBJ databases">
        <authorList>
            <person name="Liu A."/>
        </authorList>
    </citation>
    <scope>NUCLEOTIDE SEQUENCE [LARGE SCALE GENOMIC DNA]</scope>
    <source>
        <strain evidence="2 3">RZ02</strain>
    </source>
</reference>
<keyword evidence="3" id="KW-1185">Reference proteome</keyword>
<dbReference type="EMBL" id="JABCRE010000002">
    <property type="protein sequence ID" value="NMW31345.1"/>
    <property type="molecule type" value="Genomic_DNA"/>
</dbReference>
<evidence type="ECO:0000313" key="2">
    <source>
        <dbReference type="EMBL" id="NMW31345.1"/>
    </source>
</evidence>
<feature type="region of interest" description="Disordered" evidence="1">
    <location>
        <begin position="166"/>
        <end position="188"/>
    </location>
</feature>
<dbReference type="Proteomes" id="UP000561181">
    <property type="component" value="Unassembled WGS sequence"/>
</dbReference>
<dbReference type="AlphaFoldDB" id="A0A848QMF2"/>